<reference evidence="10" key="1">
    <citation type="submission" date="2021-01" db="EMBL/GenBank/DDBJ databases">
        <title>Whole genome shotgun sequence of Actinoplanes cyaneus NBRC 14990.</title>
        <authorList>
            <person name="Komaki H."/>
            <person name="Tamura T."/>
        </authorList>
    </citation>
    <scope>NUCLEOTIDE SEQUENCE</scope>
    <source>
        <strain evidence="10">NBRC 14990</strain>
    </source>
</reference>
<dbReference type="AlphaFoldDB" id="A0A919IT64"/>
<dbReference type="EMBL" id="BOMH01000085">
    <property type="protein sequence ID" value="GID70842.1"/>
    <property type="molecule type" value="Genomic_DNA"/>
</dbReference>
<organism evidence="10 11">
    <name type="scientific">Actinoplanes cyaneus</name>
    <dbReference type="NCBI Taxonomy" id="52696"/>
    <lineage>
        <taxon>Bacteria</taxon>
        <taxon>Bacillati</taxon>
        <taxon>Actinomycetota</taxon>
        <taxon>Actinomycetes</taxon>
        <taxon>Micromonosporales</taxon>
        <taxon>Micromonosporaceae</taxon>
        <taxon>Actinoplanes</taxon>
    </lineage>
</organism>
<dbReference type="RefSeq" id="WP_203755210.1">
    <property type="nucleotide sequence ID" value="NZ_BAAAUC010000079.1"/>
</dbReference>
<keyword evidence="6 10" id="KW-0418">Kinase</keyword>
<keyword evidence="8" id="KW-0067">ATP-binding</keyword>
<evidence type="ECO:0000313" key="10">
    <source>
        <dbReference type="EMBL" id="GID70842.1"/>
    </source>
</evidence>
<keyword evidence="4" id="KW-0677">Repeat</keyword>
<dbReference type="SUPFAM" id="SSF52540">
    <property type="entry name" value="P-loop containing nucleoside triphosphate hydrolases"/>
    <property type="match status" value="2"/>
</dbReference>
<dbReference type="Gene3D" id="3.40.50.300">
    <property type="entry name" value="P-loop containing nucleotide triphosphate hydrolases"/>
    <property type="match status" value="2"/>
</dbReference>
<dbReference type="InterPro" id="IPR030665">
    <property type="entry name" value="KaiC"/>
</dbReference>
<evidence type="ECO:0000313" key="11">
    <source>
        <dbReference type="Proteomes" id="UP000619479"/>
    </source>
</evidence>
<dbReference type="InterPro" id="IPR014774">
    <property type="entry name" value="KaiC-like_dom"/>
</dbReference>
<evidence type="ECO:0000256" key="4">
    <source>
        <dbReference type="ARBA" id="ARBA00022737"/>
    </source>
</evidence>
<sequence>MKRLSTGLADLDLILGGGLQPGSVVVVAGPPGSGKTILAQQICFANATVEHKAVYYTTLSEPHSKLVEHLSVFPFFDPAAVGPKVEYVHLGDMLRDTGEEYLEALIDEVVRKAIDDQPVVVVIDSTKMLRDFVSDHALRMSLYDLNSRVAHSGTVLLLLGEYTAADMQTGLEFALADGIIHLTHESREPVDRRGLRVVKLRAATHLSGTHAVHITAEGFQVYPRVESFQPETVTPSSGRIPSGIPGLDSLMGGGIPEGDATLVLGACGVGKTISSLRFVAEGLARGERSLHITFQDTVDQLIHMAGTFGWDYEAARAADQLVISHVPMGSLDLDVLASVIRHRIADGATTRIVIDSLDAMTDAAREAHRFPAYLRSLLGVVRDAGASLWVTSETTTFGPMEDPLAGLMYLFDNVIQLRYLEHFTEIGRALNVLKMRSSRHEHGMYNCHITDDGFIVGGRLGQVTGMLGWSVLRDCSAMPADDRIT</sequence>
<keyword evidence="2" id="KW-0597">Phosphoprotein</keyword>
<dbReference type="GO" id="GO:0005524">
    <property type="term" value="F:ATP binding"/>
    <property type="evidence" value="ECO:0007669"/>
    <property type="project" value="UniProtKB-KW"/>
</dbReference>
<keyword evidence="11" id="KW-1185">Reference proteome</keyword>
<protein>
    <recommendedName>
        <fullName evidence="1">non-specific serine/threonine protein kinase</fullName>
        <ecNumber evidence="1">2.7.11.1</ecNumber>
    </recommendedName>
</protein>
<keyword evidence="7" id="KW-0378">Hydrolase</keyword>
<name>A0A919IT64_9ACTN</name>
<dbReference type="GO" id="GO:0004674">
    <property type="term" value="F:protein serine/threonine kinase activity"/>
    <property type="evidence" value="ECO:0007669"/>
    <property type="project" value="UniProtKB-KW"/>
</dbReference>
<dbReference type="EC" id="2.7.11.1" evidence="1"/>
<evidence type="ECO:0000256" key="3">
    <source>
        <dbReference type="ARBA" id="ARBA00022679"/>
    </source>
</evidence>
<keyword evidence="5" id="KW-0547">Nucleotide-binding</keyword>
<gene>
    <name evidence="10" type="ORF">Acy02nite_87230</name>
</gene>
<evidence type="ECO:0000256" key="8">
    <source>
        <dbReference type="ARBA" id="ARBA00022840"/>
    </source>
</evidence>
<dbReference type="PANTHER" id="PTHR43637">
    <property type="entry name" value="UPF0273 PROTEIN TM_0370"/>
    <property type="match status" value="1"/>
</dbReference>
<dbReference type="Pfam" id="PF06745">
    <property type="entry name" value="ATPase"/>
    <property type="match status" value="2"/>
</dbReference>
<proteinExistence type="predicted"/>
<dbReference type="InterPro" id="IPR003593">
    <property type="entry name" value="AAA+_ATPase"/>
</dbReference>
<feature type="domain" description="KaiC" evidence="9">
    <location>
        <begin position="238"/>
        <end position="470"/>
    </location>
</feature>
<accession>A0A919IT64</accession>
<dbReference type="SMART" id="SM00382">
    <property type="entry name" value="AAA"/>
    <property type="match status" value="1"/>
</dbReference>
<dbReference type="PANTHER" id="PTHR43637:SF1">
    <property type="entry name" value="UPF0273 PROTEIN TM_0370"/>
    <property type="match status" value="1"/>
</dbReference>
<evidence type="ECO:0000256" key="2">
    <source>
        <dbReference type="ARBA" id="ARBA00022553"/>
    </source>
</evidence>
<dbReference type="InterPro" id="IPR027417">
    <property type="entry name" value="P-loop_NTPase"/>
</dbReference>
<evidence type="ECO:0000256" key="1">
    <source>
        <dbReference type="ARBA" id="ARBA00012513"/>
    </source>
</evidence>
<dbReference type="Proteomes" id="UP000619479">
    <property type="component" value="Unassembled WGS sequence"/>
</dbReference>
<evidence type="ECO:0000256" key="7">
    <source>
        <dbReference type="ARBA" id="ARBA00022801"/>
    </source>
</evidence>
<dbReference type="InterPro" id="IPR010624">
    <property type="entry name" value="KaiC_dom"/>
</dbReference>
<evidence type="ECO:0000256" key="6">
    <source>
        <dbReference type="ARBA" id="ARBA00022777"/>
    </source>
</evidence>
<dbReference type="GO" id="GO:0016787">
    <property type="term" value="F:hydrolase activity"/>
    <property type="evidence" value="ECO:0007669"/>
    <property type="project" value="UniProtKB-KW"/>
</dbReference>
<dbReference type="PROSITE" id="PS51146">
    <property type="entry name" value="KAIC"/>
    <property type="match status" value="2"/>
</dbReference>
<dbReference type="PIRSF" id="PIRSF039117">
    <property type="entry name" value="KaiC"/>
    <property type="match status" value="1"/>
</dbReference>
<evidence type="ECO:0000256" key="5">
    <source>
        <dbReference type="ARBA" id="ARBA00022741"/>
    </source>
</evidence>
<comment type="caution">
    <text evidence="10">The sequence shown here is derived from an EMBL/GenBank/DDBJ whole genome shotgun (WGS) entry which is preliminary data.</text>
</comment>
<feature type="domain" description="KaiC" evidence="9">
    <location>
        <begin position="2"/>
        <end position="235"/>
    </location>
</feature>
<keyword evidence="10" id="KW-0723">Serine/threonine-protein kinase</keyword>
<evidence type="ECO:0000259" key="9">
    <source>
        <dbReference type="PROSITE" id="PS51146"/>
    </source>
</evidence>
<keyword evidence="3" id="KW-0808">Transferase</keyword>